<evidence type="ECO:0008006" key="4">
    <source>
        <dbReference type="Google" id="ProtNLM"/>
    </source>
</evidence>
<keyword evidence="3" id="KW-1185">Reference proteome</keyword>
<accession>A0ABP9EYM1</accession>
<evidence type="ECO:0000313" key="2">
    <source>
        <dbReference type="EMBL" id="GAA4888623.1"/>
    </source>
</evidence>
<dbReference type="Proteomes" id="UP001500433">
    <property type="component" value="Unassembled WGS sequence"/>
</dbReference>
<dbReference type="EMBL" id="BAABJH010000001">
    <property type="protein sequence ID" value="GAA4888623.1"/>
    <property type="molecule type" value="Genomic_DNA"/>
</dbReference>
<gene>
    <name evidence="2" type="ORF">GCM10023311_10710</name>
</gene>
<protein>
    <recommendedName>
        <fullName evidence="4">DUF1735 domain-containing protein</fullName>
    </recommendedName>
</protein>
<feature type="signal peptide" evidence="1">
    <location>
        <begin position="1"/>
        <end position="20"/>
    </location>
</feature>
<reference evidence="3" key="1">
    <citation type="journal article" date="2019" name="Int. J. Syst. Evol. Microbiol.">
        <title>The Global Catalogue of Microorganisms (GCM) 10K type strain sequencing project: providing services to taxonomists for standard genome sequencing and annotation.</title>
        <authorList>
            <consortium name="The Broad Institute Genomics Platform"/>
            <consortium name="The Broad Institute Genome Sequencing Center for Infectious Disease"/>
            <person name="Wu L."/>
            <person name="Ma J."/>
        </authorList>
    </citation>
    <scope>NUCLEOTIDE SEQUENCE [LARGE SCALE GENOMIC DNA]</scope>
    <source>
        <strain evidence="3">JCM 18274</strain>
    </source>
</reference>
<evidence type="ECO:0000313" key="3">
    <source>
        <dbReference type="Proteomes" id="UP001500433"/>
    </source>
</evidence>
<dbReference type="PROSITE" id="PS51257">
    <property type="entry name" value="PROKAR_LIPOPROTEIN"/>
    <property type="match status" value="1"/>
</dbReference>
<name>A0ABP9EYM1_9FLAO</name>
<feature type="chain" id="PRO_5045479220" description="DUF1735 domain-containing protein" evidence="1">
    <location>
        <begin position="21"/>
        <end position="493"/>
    </location>
</feature>
<evidence type="ECO:0000256" key="1">
    <source>
        <dbReference type="SAM" id="SignalP"/>
    </source>
</evidence>
<organism evidence="2 3">
    <name type="scientific">Flaviramulus aquimarinus</name>
    <dbReference type="NCBI Taxonomy" id="1170456"/>
    <lineage>
        <taxon>Bacteria</taxon>
        <taxon>Pseudomonadati</taxon>
        <taxon>Bacteroidota</taxon>
        <taxon>Flavobacteriia</taxon>
        <taxon>Flavobacteriales</taxon>
        <taxon>Flavobacteriaceae</taxon>
        <taxon>Flaviramulus</taxon>
    </lineage>
</organism>
<proteinExistence type="predicted"/>
<comment type="caution">
    <text evidence="2">The sequence shown here is derived from an EMBL/GenBank/DDBJ whole genome shotgun (WGS) entry which is preliminary data.</text>
</comment>
<sequence>MKAIKLFTLLGLLIILSCSNNDDNKLFSANGEPFIRFFLVVDSNNNVLEFPEVDGRFVAISNYEKSNLRTLKIPVVMSSSKLVKNTTATFETNITGDIGLEISPQETLNFTPEKLVDTIYVNVNSDYDITQTQKLKLKLTNVSDPSINIGIQNSLEPNNELTVDFVELDFLEYTFEENRIEVSGEQGEVVEFNVNFPFGVIPEEIDDNAIFEFLNGFDYTITRIGVNDNRTSIAYALTLNENIQNDEILYQSIITLIDTENYSATGNNILQIVKPIKIERDINANPATNFYNLADSFHRTYGEHWNDFNNDGICVWQFFFAFSYPVVVDADNPNAILYDDLGTEDTTDDIYHHAFQVGFRSTRSTTTTNSFNLKRYFTNESTSFANSPGFDVFPAIEFFPENGTSTTNGTVLIIPQFLKITGSNDNSYNIAIAGAGTYQEISPGLFEITMELKLTNDALFGGTITSEYRLYNNNSYTEPDPLTTNTCVTETDL</sequence>
<dbReference type="RefSeq" id="WP_345273006.1">
    <property type="nucleotide sequence ID" value="NZ_BAABJH010000001.1"/>
</dbReference>
<keyword evidence="1" id="KW-0732">Signal</keyword>